<evidence type="ECO:0000313" key="1">
    <source>
        <dbReference type="EMBL" id="VVP90054.1"/>
    </source>
</evidence>
<accession>A0A5E7SVG9</accession>
<dbReference type="Gene3D" id="3.90.1720.10">
    <property type="entry name" value="endopeptidase domain like (from Nostoc punctiforme)"/>
    <property type="match status" value="1"/>
</dbReference>
<gene>
    <name evidence="1" type="ORF">PS918_03145</name>
</gene>
<dbReference type="AlphaFoldDB" id="A0A5E7SVG9"/>
<sequence length="144" mass="16140">MTVQLALRKNDTRIGARFIQWWTSSIYSHCELVMGGVCCSSSIMDKGVRVKVIDLEPDKWDVIDLPWADSVAVLDYYAKTKSNTYGWFSLIGSQLFNRNQTDSDSQFCSEWCASALGMPNPSTYSPRTLADACRYMGRFGAVPA</sequence>
<evidence type="ECO:0000313" key="2">
    <source>
        <dbReference type="Proteomes" id="UP000326611"/>
    </source>
</evidence>
<name>A0A5E7SVG9_PSEFL</name>
<dbReference type="Proteomes" id="UP000326611">
    <property type="component" value="Unassembled WGS sequence"/>
</dbReference>
<organism evidence="1 2">
    <name type="scientific">Pseudomonas fluorescens</name>
    <dbReference type="NCBI Taxonomy" id="294"/>
    <lineage>
        <taxon>Bacteria</taxon>
        <taxon>Pseudomonadati</taxon>
        <taxon>Pseudomonadota</taxon>
        <taxon>Gammaproteobacteria</taxon>
        <taxon>Pseudomonadales</taxon>
        <taxon>Pseudomonadaceae</taxon>
        <taxon>Pseudomonas</taxon>
    </lineage>
</organism>
<dbReference type="EMBL" id="CABVIY010000004">
    <property type="protein sequence ID" value="VVP90054.1"/>
    <property type="molecule type" value="Genomic_DNA"/>
</dbReference>
<reference evidence="1 2" key="1">
    <citation type="submission" date="2019-09" db="EMBL/GenBank/DDBJ databases">
        <authorList>
            <person name="Chandra G."/>
            <person name="Truman W A."/>
        </authorList>
    </citation>
    <scope>NUCLEOTIDE SEQUENCE [LARGE SCALE GENOMIC DNA]</scope>
    <source>
        <strain evidence="1">PS918</strain>
    </source>
</reference>
<dbReference type="OrthoDB" id="95478at2"/>
<proteinExistence type="predicted"/>
<dbReference type="RefSeq" id="WP_150771180.1">
    <property type="nucleotide sequence ID" value="NZ_CABVIY010000004.1"/>
</dbReference>
<protein>
    <submittedName>
        <fullName evidence="1">Uncharacterized protein</fullName>
    </submittedName>
</protein>